<evidence type="ECO:0000313" key="1">
    <source>
        <dbReference type="EMBL" id="CAD7418390.1"/>
    </source>
</evidence>
<dbReference type="EMBL" id="OD016849">
    <property type="protein sequence ID" value="CAD7418390.1"/>
    <property type="molecule type" value="Genomic_DNA"/>
</dbReference>
<gene>
    <name evidence="1" type="ORF">TPSB3V08_LOCUS12361</name>
</gene>
<sequence length="107" mass="12225">MRKRHSKSQQREARTSYQEGITCYDSCNNVFVSSPESFVREPMYDWSNGDGVGEITPQVRLLASFSHLVNIPLQDTGWRDLYPQEDDALKVVQAGNDIHSIHVIRNS</sequence>
<dbReference type="AlphaFoldDB" id="A0A7R9HE06"/>
<proteinExistence type="predicted"/>
<organism evidence="1">
    <name type="scientific">Timema poppense</name>
    <name type="common">Walking stick</name>
    <dbReference type="NCBI Taxonomy" id="170557"/>
    <lineage>
        <taxon>Eukaryota</taxon>
        <taxon>Metazoa</taxon>
        <taxon>Ecdysozoa</taxon>
        <taxon>Arthropoda</taxon>
        <taxon>Hexapoda</taxon>
        <taxon>Insecta</taxon>
        <taxon>Pterygota</taxon>
        <taxon>Neoptera</taxon>
        <taxon>Polyneoptera</taxon>
        <taxon>Phasmatodea</taxon>
        <taxon>Timematodea</taxon>
        <taxon>Timematoidea</taxon>
        <taxon>Timematidae</taxon>
        <taxon>Timema</taxon>
    </lineage>
</organism>
<accession>A0A7R9HE06</accession>
<protein>
    <submittedName>
        <fullName evidence="1">Uncharacterized protein</fullName>
    </submittedName>
</protein>
<name>A0A7R9HE06_TIMPO</name>
<reference evidence="1" key="1">
    <citation type="submission" date="2020-11" db="EMBL/GenBank/DDBJ databases">
        <authorList>
            <person name="Tran Van P."/>
        </authorList>
    </citation>
    <scope>NUCLEOTIDE SEQUENCE</scope>
</reference>